<keyword evidence="1" id="KW-0732">Signal</keyword>
<feature type="signal peptide" evidence="1">
    <location>
        <begin position="1"/>
        <end position="20"/>
    </location>
</feature>
<organism evidence="3 4">
    <name type="scientific">Chlamydomonas eustigma</name>
    <dbReference type="NCBI Taxonomy" id="1157962"/>
    <lineage>
        <taxon>Eukaryota</taxon>
        <taxon>Viridiplantae</taxon>
        <taxon>Chlorophyta</taxon>
        <taxon>core chlorophytes</taxon>
        <taxon>Chlorophyceae</taxon>
        <taxon>CS clade</taxon>
        <taxon>Chlamydomonadales</taxon>
        <taxon>Chlamydomonadaceae</taxon>
        <taxon>Chlamydomonas</taxon>
    </lineage>
</organism>
<gene>
    <name evidence="3" type="ORF">CEUSTIGMA_g7239.t1</name>
</gene>
<reference evidence="3 4" key="1">
    <citation type="submission" date="2017-08" db="EMBL/GenBank/DDBJ databases">
        <title>Acidophilic green algal genome provides insights into adaptation to an acidic environment.</title>
        <authorList>
            <person name="Hirooka S."/>
            <person name="Hirose Y."/>
            <person name="Kanesaki Y."/>
            <person name="Higuchi S."/>
            <person name="Fujiwara T."/>
            <person name="Onuma R."/>
            <person name="Era A."/>
            <person name="Ohbayashi R."/>
            <person name="Uzuka A."/>
            <person name="Nozaki H."/>
            <person name="Yoshikawa H."/>
            <person name="Miyagishima S.Y."/>
        </authorList>
    </citation>
    <scope>NUCLEOTIDE SEQUENCE [LARGE SCALE GENOMIC DNA]</scope>
    <source>
        <strain evidence="3 4">NIES-2499</strain>
    </source>
</reference>
<evidence type="ECO:0000313" key="3">
    <source>
        <dbReference type="EMBL" id="GAX79799.1"/>
    </source>
</evidence>
<dbReference type="Proteomes" id="UP000232323">
    <property type="component" value="Unassembled WGS sequence"/>
</dbReference>
<proteinExistence type="predicted"/>
<evidence type="ECO:0000256" key="1">
    <source>
        <dbReference type="SAM" id="SignalP"/>
    </source>
</evidence>
<dbReference type="EMBL" id="BEGY01000046">
    <property type="protein sequence ID" value="GAX79799.1"/>
    <property type="molecule type" value="Genomic_DNA"/>
</dbReference>
<dbReference type="Pfam" id="PF03407">
    <property type="entry name" value="Nucleotid_trans"/>
    <property type="match status" value="1"/>
</dbReference>
<keyword evidence="4" id="KW-1185">Reference proteome</keyword>
<evidence type="ECO:0000313" key="4">
    <source>
        <dbReference type="Proteomes" id="UP000232323"/>
    </source>
</evidence>
<feature type="chain" id="PRO_5012264727" description="Nucleotide-diphospho-sugar transferase domain-containing protein" evidence="1">
    <location>
        <begin position="21"/>
        <end position="722"/>
    </location>
</feature>
<sequence>MQSALLFTVVVYCIIFRANSAVLHHTDLQNSSKHFLHPHLRCQQLHLCSSGHVKPFLGDIFDGPVLENALQARSFNKELILIANSLYKLGGLIQLLSNLETLGYAHVLLLSYNREECEGLLALFPGIGCAWTRFAFDEESGVEERFLLWFLRYKTMIRAVRLGYNVLMTDNDVVFFEDPYSFFKRPPFSHFVVLNQQEWPDSHIANGGFIYIQNARPDGPAVWLFVEATDRLLRHADNRWSWIKSLGLESPCNAMDQTMLNEVLPSVVTGRPVWRDAWKDCQPDEKDPKLLSRHEAVQKFINWDDKQTKVSAWPTPHEWLYFVGEDSFQLRYLNMTYPNNQGVWPSELGGPLYPPDRARLSTQFHEQLRLDCPSCPVLLDHEDGSLAAAAAAVPSEGYLFLPPWLITSWWYKGRLGMWDAHLCHGPKPRSPLGHVHWVQNACEFHANSVKAIPLMASWHYNWTAAHAVQGDHVYLASQDTHGKPLETPVPHIIALAPAVQASLAHLPDYAAMQLMMQHLAKLAILSGRVPVWPTVDCSASYAANKTQHDWLPAPFKDGALPTTDWIVYFDHNWKNHMCHRMQLDEPECLFEGRGMTVWELEHYKMHHILKSGLEAEGTALSVSDVHPKAGLNAVAVGPYIHLWRNQSSPVGERRPLGEIVREILVQHEAQPVLWLLDLPDIHIPPSLPELQEQYEDLIQGCRALHCSGCGDNDDQCSWPLPE</sequence>
<protein>
    <recommendedName>
        <fullName evidence="2">Nucleotide-diphospho-sugar transferase domain-containing protein</fullName>
    </recommendedName>
</protein>
<feature type="domain" description="Nucleotide-diphospho-sugar transferase" evidence="2">
    <location>
        <begin position="135"/>
        <end position="266"/>
    </location>
</feature>
<evidence type="ECO:0000259" key="2">
    <source>
        <dbReference type="Pfam" id="PF03407"/>
    </source>
</evidence>
<dbReference type="AlphaFoldDB" id="A0A250XA78"/>
<comment type="caution">
    <text evidence="3">The sequence shown here is derived from an EMBL/GenBank/DDBJ whole genome shotgun (WGS) entry which is preliminary data.</text>
</comment>
<dbReference type="OrthoDB" id="540503at2759"/>
<accession>A0A250XA78</accession>
<name>A0A250XA78_9CHLO</name>
<dbReference type="InterPro" id="IPR005069">
    <property type="entry name" value="Nucl-diP-sugar_transferase"/>
</dbReference>